<feature type="compositionally biased region" description="Basic and acidic residues" evidence="25">
    <location>
        <begin position="69"/>
        <end position="100"/>
    </location>
</feature>
<evidence type="ECO:0000256" key="14">
    <source>
        <dbReference type="ARBA" id="ARBA00023136"/>
    </source>
</evidence>
<evidence type="ECO:0000256" key="23">
    <source>
        <dbReference type="RuleBase" id="RU000679"/>
    </source>
</evidence>
<dbReference type="Gene3D" id="1.10.287.770">
    <property type="entry name" value="YojJ-like"/>
    <property type="match status" value="1"/>
</dbReference>
<feature type="binding site" evidence="21">
    <location>
        <position position="1097"/>
    </location>
    <ligand>
        <name>pyridoxal 5'-phosphate</name>
        <dbReference type="ChEBI" id="CHEBI:597326"/>
    </ligand>
</feature>
<dbReference type="SUPFAM" id="SSF53686">
    <property type="entry name" value="Tryptophan synthase beta subunit-like PLP-dependent enzymes"/>
    <property type="match status" value="1"/>
</dbReference>
<keyword evidence="16 24" id="KW-0198">Cysteine biosynthesis</keyword>
<keyword evidence="15" id="KW-0325">Glycoprotein</keyword>
<proteinExistence type="inferred from homology"/>
<dbReference type="InterPro" id="IPR005856">
    <property type="entry name" value="Cys_synth"/>
</dbReference>
<dbReference type="InterPro" id="IPR001873">
    <property type="entry name" value="ENaC"/>
</dbReference>
<evidence type="ECO:0000256" key="6">
    <source>
        <dbReference type="ARBA" id="ARBA00022461"/>
    </source>
</evidence>
<dbReference type="InterPro" id="IPR001926">
    <property type="entry name" value="TrpB-like_PALP"/>
</dbReference>
<dbReference type="GO" id="GO:0006535">
    <property type="term" value="P:cysteine biosynthetic process from serine"/>
    <property type="evidence" value="ECO:0007669"/>
    <property type="project" value="UniProtKB-UniRule"/>
</dbReference>
<keyword evidence="14 26" id="KW-0472">Membrane</keyword>
<keyword evidence="11 26" id="KW-1133">Transmembrane helix</keyword>
<dbReference type="AlphaFoldDB" id="A0AAD4R538"/>
<keyword evidence="17 23" id="KW-0739">Sodium transport</keyword>
<feature type="transmembrane region" description="Helical" evidence="26">
    <location>
        <begin position="714"/>
        <end position="738"/>
    </location>
</feature>
<dbReference type="PROSITE" id="PS00901">
    <property type="entry name" value="CYS_SYNTHASE"/>
    <property type="match status" value="1"/>
</dbReference>
<keyword evidence="9 23" id="KW-0812">Transmembrane</keyword>
<comment type="cofactor">
    <cofactor evidence="1 21 24">
        <name>pyridoxal 5'-phosphate</name>
        <dbReference type="ChEBI" id="CHEBI:597326"/>
    </cofactor>
</comment>
<evidence type="ECO:0000256" key="13">
    <source>
        <dbReference type="ARBA" id="ARBA00023065"/>
    </source>
</evidence>
<keyword evidence="10 21" id="KW-0663">Pyridoxal phosphate</keyword>
<dbReference type="InterPro" id="IPR036052">
    <property type="entry name" value="TrpB-like_PALP_sf"/>
</dbReference>
<dbReference type="GO" id="GO:0016020">
    <property type="term" value="C:membrane"/>
    <property type="evidence" value="ECO:0007669"/>
    <property type="project" value="UniProtKB-SubCell"/>
</dbReference>
<dbReference type="EMBL" id="JAKKPZ010000010">
    <property type="protein sequence ID" value="KAI1716460.1"/>
    <property type="molecule type" value="Genomic_DNA"/>
</dbReference>
<comment type="similarity">
    <text evidence="4 23">Belongs to the amiloride-sensitive sodium channel (TC 1.A.6) family.</text>
</comment>
<accession>A0AAD4R538</accession>
<comment type="similarity">
    <text evidence="3 24">Belongs to the cysteine synthase/cystathionine beta-synthase family.</text>
</comment>
<dbReference type="InterPro" id="IPR050214">
    <property type="entry name" value="Cys_Synth/Cystath_Beta-Synth"/>
</dbReference>
<feature type="domain" description="Tryptophan synthase beta chain-like PALP" evidence="27">
    <location>
        <begin position="839"/>
        <end position="1124"/>
    </location>
</feature>
<evidence type="ECO:0000256" key="8">
    <source>
        <dbReference type="ARBA" id="ARBA00022679"/>
    </source>
</evidence>
<name>A0AAD4R538_9BILA</name>
<evidence type="ECO:0000256" key="5">
    <source>
        <dbReference type="ARBA" id="ARBA00022448"/>
    </source>
</evidence>
<organism evidence="28 29">
    <name type="scientific">Ditylenchus destructor</name>
    <dbReference type="NCBI Taxonomy" id="166010"/>
    <lineage>
        <taxon>Eukaryota</taxon>
        <taxon>Metazoa</taxon>
        <taxon>Ecdysozoa</taxon>
        <taxon>Nematoda</taxon>
        <taxon>Chromadorea</taxon>
        <taxon>Rhabditida</taxon>
        <taxon>Tylenchina</taxon>
        <taxon>Tylenchomorpha</taxon>
        <taxon>Sphaerularioidea</taxon>
        <taxon>Anguinidae</taxon>
        <taxon>Anguininae</taxon>
        <taxon>Ditylenchus</taxon>
    </lineage>
</organism>
<dbReference type="GO" id="GO:0050017">
    <property type="term" value="F:L-3-cyanoalanine synthase activity"/>
    <property type="evidence" value="ECO:0007669"/>
    <property type="project" value="UniProtKB-EC"/>
</dbReference>
<dbReference type="PROSITE" id="PS01206">
    <property type="entry name" value="ASC"/>
    <property type="match status" value="1"/>
</dbReference>
<evidence type="ECO:0000259" key="27">
    <source>
        <dbReference type="Pfam" id="PF00291"/>
    </source>
</evidence>
<keyword evidence="8 24" id="KW-0808">Transferase</keyword>
<feature type="compositionally biased region" description="Polar residues" evidence="25">
    <location>
        <begin position="32"/>
        <end position="45"/>
    </location>
</feature>
<evidence type="ECO:0000256" key="11">
    <source>
        <dbReference type="ARBA" id="ARBA00022989"/>
    </source>
</evidence>
<evidence type="ECO:0000256" key="1">
    <source>
        <dbReference type="ARBA" id="ARBA00001933"/>
    </source>
</evidence>
<evidence type="ECO:0000256" key="19">
    <source>
        <dbReference type="ARBA" id="ARBA00047931"/>
    </source>
</evidence>
<evidence type="ECO:0000256" key="18">
    <source>
        <dbReference type="ARBA" id="ARBA00023303"/>
    </source>
</evidence>
<comment type="catalytic activity">
    <reaction evidence="20">
        <text>hydrogen cyanide + L-cysteine = 3-cyano-L-alanine + hydrogen sulfide + H(+)</text>
        <dbReference type="Rhea" id="RHEA:17821"/>
        <dbReference type="ChEBI" id="CHEBI:15378"/>
        <dbReference type="ChEBI" id="CHEBI:18407"/>
        <dbReference type="ChEBI" id="CHEBI:29919"/>
        <dbReference type="ChEBI" id="CHEBI:35235"/>
        <dbReference type="ChEBI" id="CHEBI:77860"/>
        <dbReference type="EC" id="4.4.1.9"/>
    </reaction>
</comment>
<evidence type="ECO:0000256" key="2">
    <source>
        <dbReference type="ARBA" id="ARBA00004141"/>
    </source>
</evidence>
<evidence type="ECO:0000256" key="17">
    <source>
        <dbReference type="ARBA" id="ARBA00023201"/>
    </source>
</evidence>
<dbReference type="Gene3D" id="2.60.470.10">
    <property type="entry name" value="Acid-sensing ion channels like domains"/>
    <property type="match status" value="1"/>
</dbReference>
<evidence type="ECO:0000256" key="7">
    <source>
        <dbReference type="ARBA" id="ARBA00022605"/>
    </source>
</evidence>
<dbReference type="Pfam" id="PF00291">
    <property type="entry name" value="PALP"/>
    <property type="match status" value="1"/>
</dbReference>
<dbReference type="CDD" id="cd01561">
    <property type="entry name" value="CBS_like"/>
    <property type="match status" value="1"/>
</dbReference>
<keyword evidence="18 23" id="KW-0407">Ion channel</keyword>
<evidence type="ECO:0000256" key="12">
    <source>
        <dbReference type="ARBA" id="ARBA00023053"/>
    </source>
</evidence>
<evidence type="ECO:0000256" key="22">
    <source>
        <dbReference type="PIRSR" id="PIRSR605856-51"/>
    </source>
</evidence>
<evidence type="ECO:0000256" key="24">
    <source>
        <dbReference type="RuleBase" id="RU003985"/>
    </source>
</evidence>
<dbReference type="EC" id="2.5.1.47" evidence="24"/>
<feature type="binding site" evidence="21">
    <location>
        <position position="905"/>
    </location>
    <ligand>
        <name>pyridoxal 5'-phosphate</name>
        <dbReference type="ChEBI" id="CHEBI:597326"/>
    </ligand>
</feature>
<evidence type="ECO:0000256" key="10">
    <source>
        <dbReference type="ARBA" id="ARBA00022898"/>
    </source>
</evidence>
<dbReference type="PRINTS" id="PR01078">
    <property type="entry name" value="AMINACHANNEL"/>
</dbReference>
<dbReference type="FunFam" id="3.40.50.1100:FF:000006">
    <property type="entry name" value="Cysteine synthase"/>
    <property type="match status" value="1"/>
</dbReference>
<dbReference type="NCBIfam" id="TIGR01139">
    <property type="entry name" value="cysK"/>
    <property type="match status" value="1"/>
</dbReference>
<comment type="caution">
    <text evidence="28">The sequence shown here is derived from an EMBL/GenBank/DDBJ whole genome shotgun (WGS) entry which is preliminary data.</text>
</comment>
<evidence type="ECO:0000313" key="28">
    <source>
        <dbReference type="EMBL" id="KAI1716460.1"/>
    </source>
</evidence>
<keyword evidence="5 23" id="KW-0813">Transport</keyword>
<feature type="region of interest" description="Disordered" evidence="25">
    <location>
        <begin position="1"/>
        <end position="132"/>
    </location>
</feature>
<sequence length="1167" mass="129449">MNSKISFLDDSDTGTRPNPPLPMGPLMPILNTSCASNWDVQSQPHYDSAPLSRGESRSAESLPSTAEPHQFDLEDAPKFELGSEPKEDINLEETTKKAADIDDSGETPSRDPQLISKTSKASTTGTSGPPRIQKRASILDLGLKVKEVSKSVKMAAEDELRYEALRFAHSTTAHGIPMAFSSTRWYARALWMALSLFSAGVFIYQCVLVFEKFQRKDKIVSVELEFENAAFPAVTICSLNPFKKSLARRVPEIAETLDAYHQAVTYSKDAASQYYGGNSSPSRDRRNANTPGGFRYVQFEPVMSDCECERPFPGKKARVDCVQKDSIPRDNHTLCICNYDRQDSTVWPCYSVTTWYESVCPDCNDIGYCNLPETNGTNILPCICQKTLDYCLLRPERLKRMWEVRGNKIPEENSPFRADFLAQLKGLPVQRRIALSYGKSEFIRMCSFNGQQCDIINDFKLHVDPAFGNCYTFNANRDRPLVSSRAGPSYGLRLLVFINASEYLPTTQASGVRIAIHSQEEWPFPDSFGYSAPTDSVSSFGISLRKVNRLPMPYGDCVMPDEPLPEDYIYQDYKYEPEGCYKSCYQNRIIRFCGCADPRYPTAKNDTKMCDSLDPLSRNCLLVEGIKFTRQHLCKCKHPCVHDVYTTTFSSAKLTPNAFKASNCEGKDCLTEFDANSAAMLEIYYEQMSYEILTESESYLFVNFMSDVGGQAGLWLGASILTLFEIIVFLLRILTIFCRRRCRSKKYSNATDLGTADYMSQYNGNLKRVSSTLTNLSADSKLAALKQNRPHKKYQSAPDVKVIVNPSMNIHNKKSMDSTTVISLSNMASRDCIGEDATSLVGNTPMIYLNRVTDDCKAKIAVKLEYLNPAGSVKDRIGYSMIAEAEKEGKIRPGLTTLIEPTSGNTGIALAFVGAARGYKVVLTMPSSMSNERRTLLRAYGAELVLTDPAKGIKGAIERAHELAKNIPNSFILQQFENPANPKIHYHTTGPEIWRQTGGKVDVCVFGVGTGGTITGAGNYLREQKPSVRLFAVEPEESAVLSGHPPGTHKIQGIGAGIVPDVLDTNLYEDVVKVHSDEALIMARRLALEEGLLCGISSGANVVAALKVAKLPGMEGKLIVTVLPSYGERYLSSALYVDLRDEAVGMGVESLNENLKRLKLHEFPVVE</sequence>
<feature type="modified residue" description="N6-(pyridoxal phosphate)lysine" evidence="22">
    <location>
        <position position="874"/>
    </location>
</feature>
<evidence type="ECO:0000256" key="4">
    <source>
        <dbReference type="ARBA" id="ARBA00007193"/>
    </source>
</evidence>
<dbReference type="InterPro" id="IPR005859">
    <property type="entry name" value="CysK"/>
</dbReference>
<gene>
    <name evidence="28" type="ORF">DdX_07515</name>
</gene>
<comment type="subcellular location">
    <subcellularLocation>
        <location evidence="2">Membrane</location>
        <topology evidence="2">Multi-pass membrane protein</topology>
    </subcellularLocation>
</comment>
<keyword evidence="12" id="KW-0915">Sodium</keyword>
<feature type="binding site" evidence="21">
    <location>
        <begin position="1009"/>
        <end position="1013"/>
    </location>
    <ligand>
        <name>pyridoxal 5'-phosphate</name>
        <dbReference type="ChEBI" id="CHEBI:597326"/>
    </ligand>
</feature>
<dbReference type="PANTHER" id="PTHR10314">
    <property type="entry name" value="CYSTATHIONINE BETA-SYNTHASE"/>
    <property type="match status" value="1"/>
</dbReference>
<evidence type="ECO:0000256" key="20">
    <source>
        <dbReference type="ARBA" id="ARBA00050896"/>
    </source>
</evidence>
<feature type="compositionally biased region" description="Low complexity" evidence="25">
    <location>
        <begin position="116"/>
        <end position="128"/>
    </location>
</feature>
<evidence type="ECO:0000256" key="26">
    <source>
        <dbReference type="SAM" id="Phobius"/>
    </source>
</evidence>
<keyword evidence="29" id="KW-1185">Reference proteome</keyword>
<dbReference type="GO" id="GO:0005272">
    <property type="term" value="F:sodium channel activity"/>
    <property type="evidence" value="ECO:0007669"/>
    <property type="project" value="UniProtKB-KW"/>
</dbReference>
<evidence type="ECO:0000256" key="9">
    <source>
        <dbReference type="ARBA" id="ARBA00022692"/>
    </source>
</evidence>
<dbReference type="Pfam" id="PF00858">
    <property type="entry name" value="ASC"/>
    <property type="match status" value="1"/>
</dbReference>
<dbReference type="Proteomes" id="UP001201812">
    <property type="component" value="Unassembled WGS sequence"/>
</dbReference>
<protein>
    <recommendedName>
        <fullName evidence="24">Cysteine synthase</fullName>
        <ecNumber evidence="24">2.5.1.47</ecNumber>
    </recommendedName>
</protein>
<reference evidence="28" key="1">
    <citation type="submission" date="2022-01" db="EMBL/GenBank/DDBJ databases">
        <title>Genome Sequence Resource for Two Populations of Ditylenchus destructor, the Migratory Endoparasitic Phytonematode.</title>
        <authorList>
            <person name="Zhang H."/>
            <person name="Lin R."/>
            <person name="Xie B."/>
        </authorList>
    </citation>
    <scope>NUCLEOTIDE SEQUENCE</scope>
    <source>
        <strain evidence="28">BazhouSP</strain>
    </source>
</reference>
<dbReference type="FunFam" id="3.40.50.1100:FF:000002">
    <property type="entry name" value="Cysteine synthase"/>
    <property type="match status" value="1"/>
</dbReference>
<dbReference type="Gene3D" id="3.40.50.1100">
    <property type="match status" value="2"/>
</dbReference>
<keyword evidence="7 24" id="KW-0028">Amino-acid biosynthesis</keyword>
<dbReference type="InterPro" id="IPR001216">
    <property type="entry name" value="P-phosphate_BS"/>
</dbReference>
<dbReference type="GO" id="GO:0004124">
    <property type="term" value="F:cysteine synthase activity"/>
    <property type="evidence" value="ECO:0007669"/>
    <property type="project" value="UniProtKB-UniRule"/>
</dbReference>
<evidence type="ECO:0000313" key="29">
    <source>
        <dbReference type="Proteomes" id="UP001201812"/>
    </source>
</evidence>
<dbReference type="InterPro" id="IPR020903">
    <property type="entry name" value="ENaC_CS"/>
</dbReference>
<evidence type="ECO:0000256" key="3">
    <source>
        <dbReference type="ARBA" id="ARBA00007103"/>
    </source>
</evidence>
<keyword evidence="13 23" id="KW-0406">Ion transport</keyword>
<evidence type="ECO:0000256" key="16">
    <source>
        <dbReference type="ARBA" id="ARBA00023192"/>
    </source>
</evidence>
<dbReference type="NCBIfam" id="TIGR01136">
    <property type="entry name" value="cysKM"/>
    <property type="match status" value="1"/>
</dbReference>
<evidence type="ECO:0000256" key="15">
    <source>
        <dbReference type="ARBA" id="ARBA00023180"/>
    </source>
</evidence>
<evidence type="ECO:0000256" key="21">
    <source>
        <dbReference type="PIRSR" id="PIRSR605856-50"/>
    </source>
</evidence>
<comment type="catalytic activity">
    <reaction evidence="19 24">
        <text>O-acetyl-L-serine + hydrogen sulfide = L-cysteine + acetate</text>
        <dbReference type="Rhea" id="RHEA:14829"/>
        <dbReference type="ChEBI" id="CHEBI:29919"/>
        <dbReference type="ChEBI" id="CHEBI:30089"/>
        <dbReference type="ChEBI" id="CHEBI:35235"/>
        <dbReference type="ChEBI" id="CHEBI:58340"/>
        <dbReference type="EC" id="2.5.1.47"/>
    </reaction>
</comment>
<evidence type="ECO:0000256" key="25">
    <source>
        <dbReference type="SAM" id="MobiDB-lite"/>
    </source>
</evidence>
<keyword evidence="6 23" id="KW-0894">Sodium channel</keyword>